<dbReference type="SUPFAM" id="SSF54593">
    <property type="entry name" value="Glyoxalase/Bleomycin resistance protein/Dihydroxybiphenyl dioxygenase"/>
    <property type="match status" value="1"/>
</dbReference>
<evidence type="ECO:0000313" key="2">
    <source>
        <dbReference type="EMBL" id="SHK06356.1"/>
    </source>
</evidence>
<accession>A0A1M6PEJ4</accession>
<dbReference type="Proteomes" id="UP000184452">
    <property type="component" value="Unassembled WGS sequence"/>
</dbReference>
<dbReference type="InterPro" id="IPR037523">
    <property type="entry name" value="VOC_core"/>
</dbReference>
<dbReference type="OrthoDB" id="9793039at2"/>
<dbReference type="PROSITE" id="PS51819">
    <property type="entry name" value="VOC"/>
    <property type="match status" value="1"/>
</dbReference>
<dbReference type="InterPro" id="IPR029068">
    <property type="entry name" value="Glyas_Bleomycin-R_OHBP_Dase"/>
</dbReference>
<evidence type="ECO:0000259" key="1">
    <source>
        <dbReference type="PROSITE" id="PS51819"/>
    </source>
</evidence>
<organism evidence="2 3">
    <name type="scientific">Nocardiopsis flavescens</name>
    <dbReference type="NCBI Taxonomy" id="758803"/>
    <lineage>
        <taxon>Bacteria</taxon>
        <taxon>Bacillati</taxon>
        <taxon>Actinomycetota</taxon>
        <taxon>Actinomycetes</taxon>
        <taxon>Streptosporangiales</taxon>
        <taxon>Nocardiopsidaceae</taxon>
        <taxon>Nocardiopsis</taxon>
    </lineage>
</organism>
<dbReference type="PANTHER" id="PTHR33993">
    <property type="entry name" value="GLYOXALASE-RELATED"/>
    <property type="match status" value="1"/>
</dbReference>
<evidence type="ECO:0000313" key="3">
    <source>
        <dbReference type="Proteomes" id="UP000184452"/>
    </source>
</evidence>
<proteinExistence type="predicted"/>
<name>A0A1M6PEJ4_9ACTN</name>
<feature type="domain" description="VOC" evidence="1">
    <location>
        <begin position="1"/>
        <end position="118"/>
    </location>
</feature>
<reference evidence="2 3" key="1">
    <citation type="submission" date="2016-11" db="EMBL/GenBank/DDBJ databases">
        <authorList>
            <person name="Jaros S."/>
            <person name="Januszkiewicz K."/>
            <person name="Wedrychowicz H."/>
        </authorList>
    </citation>
    <scope>NUCLEOTIDE SEQUENCE [LARGE SCALE GENOMIC DNA]</scope>
    <source>
        <strain evidence="2 3">CGMCC 4.5723</strain>
    </source>
</reference>
<dbReference type="InterPro" id="IPR052164">
    <property type="entry name" value="Anthracycline_SecMetBiosynth"/>
</dbReference>
<dbReference type="STRING" id="758803.SAMN05421803_11347"/>
<keyword evidence="3" id="KW-1185">Reference proteome</keyword>
<dbReference type="PANTHER" id="PTHR33993:SF14">
    <property type="entry name" value="GB|AAF24581.1"/>
    <property type="match status" value="1"/>
</dbReference>
<sequence length="226" mass="23527">MFCWMDFKTHDVGATAGFLAALLGWECAVAEEDPRRAVSVYAEGVRIGGVSDLSRPPYPPGLPAHTAYYIAVDDADGRTAAAEAAGARVVVEPFDAGGQGRVATLVDPVGAAVSLWEGRSLRGWARPRTLRLACAEPERAADFYTRVLGAVPRGASIVRGDAAPAWELVLADRDPRALAGPARERGGAVVREGGVTRLRSAEGLSFVLGSPDGARGGHADGAAVRP</sequence>
<dbReference type="Pfam" id="PF18029">
    <property type="entry name" value="Glyoxalase_6"/>
    <property type="match status" value="1"/>
</dbReference>
<dbReference type="AlphaFoldDB" id="A0A1M6PEJ4"/>
<dbReference type="Gene3D" id="3.10.180.10">
    <property type="entry name" value="2,3-Dihydroxybiphenyl 1,2-Dioxygenase, domain 1"/>
    <property type="match status" value="1"/>
</dbReference>
<gene>
    <name evidence="2" type="ORF">SAMN05421803_11347</name>
</gene>
<dbReference type="InterPro" id="IPR041581">
    <property type="entry name" value="Glyoxalase_6"/>
</dbReference>
<protein>
    <recommendedName>
        <fullName evidence="1">VOC domain-containing protein</fullName>
    </recommendedName>
</protein>
<dbReference type="EMBL" id="FQZK01000013">
    <property type="protein sequence ID" value="SHK06356.1"/>
    <property type="molecule type" value="Genomic_DNA"/>
</dbReference>